<evidence type="ECO:0000256" key="1">
    <source>
        <dbReference type="ARBA" id="ARBA00004651"/>
    </source>
</evidence>
<dbReference type="RefSeq" id="WP_183448072.1">
    <property type="nucleotide sequence ID" value="NZ_JACHWB010000001.1"/>
</dbReference>
<reference evidence="7 8" key="1">
    <citation type="submission" date="2020-08" db="EMBL/GenBank/DDBJ databases">
        <title>The Agave Microbiome: Exploring the role of microbial communities in plant adaptations to desert environments.</title>
        <authorList>
            <person name="Partida-Martinez L.P."/>
        </authorList>
    </citation>
    <scope>NUCLEOTIDE SEQUENCE [LARGE SCALE GENOMIC DNA]</scope>
    <source>
        <strain evidence="7 8">AT3.9</strain>
    </source>
</reference>
<evidence type="ECO:0000256" key="2">
    <source>
        <dbReference type="ARBA" id="ARBA00022475"/>
    </source>
</evidence>
<dbReference type="Proteomes" id="UP000532010">
    <property type="component" value="Unassembled WGS sequence"/>
</dbReference>
<evidence type="ECO:0000256" key="4">
    <source>
        <dbReference type="ARBA" id="ARBA00022989"/>
    </source>
</evidence>
<dbReference type="AlphaFoldDB" id="A0A7W4VJ84"/>
<keyword evidence="3 6" id="KW-0812">Transmembrane</keyword>
<comment type="caution">
    <text evidence="7">The sequence shown here is derived from an EMBL/GenBank/DDBJ whole genome shotgun (WGS) entry which is preliminary data.</text>
</comment>
<evidence type="ECO:0000313" key="8">
    <source>
        <dbReference type="Proteomes" id="UP000532010"/>
    </source>
</evidence>
<evidence type="ECO:0000256" key="6">
    <source>
        <dbReference type="SAM" id="Phobius"/>
    </source>
</evidence>
<keyword evidence="4 6" id="KW-1133">Transmembrane helix</keyword>
<dbReference type="EMBL" id="JACHWB010000001">
    <property type="protein sequence ID" value="MBB3018191.1"/>
    <property type="molecule type" value="Genomic_DNA"/>
</dbReference>
<proteinExistence type="predicted"/>
<name>A0A7W4VJ84_9HYPH</name>
<evidence type="ECO:0000256" key="3">
    <source>
        <dbReference type="ARBA" id="ARBA00022692"/>
    </source>
</evidence>
<gene>
    <name evidence="7" type="ORF">FHR70_001231</name>
</gene>
<dbReference type="Pfam" id="PF03626">
    <property type="entry name" value="COX4_pro"/>
    <property type="match status" value="1"/>
</dbReference>
<comment type="subcellular location">
    <subcellularLocation>
        <location evidence="1">Cell membrane</location>
        <topology evidence="1">Multi-pass membrane protein</topology>
    </subcellularLocation>
</comment>
<evidence type="ECO:0008006" key="9">
    <source>
        <dbReference type="Google" id="ProtNLM"/>
    </source>
</evidence>
<evidence type="ECO:0000313" key="7">
    <source>
        <dbReference type="EMBL" id="MBB3018191.1"/>
    </source>
</evidence>
<accession>A0A7W4VJ84</accession>
<keyword evidence="8" id="KW-1185">Reference proteome</keyword>
<sequence length="91" mass="9987">MTRIAARQATRAWFLLVLFTALSMIVWHVGARGLVGSGIVLAATVLKGRWMLMDFLKLRHAPSGWQIALSSWLILVAVSAWSATAINLLRG</sequence>
<feature type="transmembrane region" description="Helical" evidence="6">
    <location>
        <begin position="66"/>
        <end position="89"/>
    </location>
</feature>
<dbReference type="GO" id="GO:0005886">
    <property type="term" value="C:plasma membrane"/>
    <property type="evidence" value="ECO:0007669"/>
    <property type="project" value="UniProtKB-SubCell"/>
</dbReference>
<evidence type="ECO:0000256" key="5">
    <source>
        <dbReference type="ARBA" id="ARBA00023136"/>
    </source>
</evidence>
<keyword evidence="5 6" id="KW-0472">Membrane</keyword>
<dbReference type="InterPro" id="IPR005171">
    <property type="entry name" value="Cyt_c_oxidase_su4_prok"/>
</dbReference>
<keyword evidence="2" id="KW-1003">Cell membrane</keyword>
<protein>
    <recommendedName>
        <fullName evidence="9">Cytochrome C oxidase subunit IV</fullName>
    </recommendedName>
</protein>
<organism evidence="7 8">
    <name type="scientific">Microvirga lupini</name>
    <dbReference type="NCBI Taxonomy" id="420324"/>
    <lineage>
        <taxon>Bacteria</taxon>
        <taxon>Pseudomonadati</taxon>
        <taxon>Pseudomonadota</taxon>
        <taxon>Alphaproteobacteria</taxon>
        <taxon>Hyphomicrobiales</taxon>
        <taxon>Methylobacteriaceae</taxon>
        <taxon>Microvirga</taxon>
    </lineage>
</organism>